<dbReference type="InterPro" id="IPR050314">
    <property type="entry name" value="Glycosyl_Hydrlase_18"/>
</dbReference>
<dbReference type="PANTHER" id="PTHR11177">
    <property type="entry name" value="CHITINASE"/>
    <property type="match status" value="1"/>
</dbReference>
<keyword evidence="2 5" id="KW-0378">Hydrolase</keyword>
<dbReference type="Gene3D" id="3.20.20.80">
    <property type="entry name" value="Glycosidases"/>
    <property type="match status" value="1"/>
</dbReference>
<dbReference type="InterPro" id="IPR029070">
    <property type="entry name" value="Chitinase_insertion_sf"/>
</dbReference>
<gene>
    <name evidence="8" type="ORF">AAG570_002439</name>
</gene>
<dbReference type="GO" id="GO:0006032">
    <property type="term" value="P:chitin catabolic process"/>
    <property type="evidence" value="ECO:0007669"/>
    <property type="project" value="UniProtKB-ARBA"/>
</dbReference>
<dbReference type="FunFam" id="3.10.50.10:FF:000003">
    <property type="entry name" value="Class V chitinase CHIT5b"/>
    <property type="match status" value="1"/>
</dbReference>
<evidence type="ECO:0000256" key="1">
    <source>
        <dbReference type="ARBA" id="ARBA00022729"/>
    </source>
</evidence>
<dbReference type="SMART" id="SM00636">
    <property type="entry name" value="Glyco_18"/>
    <property type="match status" value="1"/>
</dbReference>
<dbReference type="GO" id="GO:0004568">
    <property type="term" value="F:chitinase activity"/>
    <property type="evidence" value="ECO:0007669"/>
    <property type="project" value="UniProtKB-ARBA"/>
</dbReference>
<evidence type="ECO:0000256" key="3">
    <source>
        <dbReference type="ARBA" id="ARBA00023180"/>
    </source>
</evidence>
<dbReference type="Proteomes" id="UP001558652">
    <property type="component" value="Unassembled WGS sequence"/>
</dbReference>
<protein>
    <recommendedName>
        <fullName evidence="7">GH18 domain-containing protein</fullName>
    </recommendedName>
</protein>
<keyword evidence="1" id="KW-0732">Signal</keyword>
<proteinExistence type="inferred from homology"/>
<evidence type="ECO:0000256" key="2">
    <source>
        <dbReference type="ARBA" id="ARBA00022801"/>
    </source>
</evidence>
<dbReference type="PROSITE" id="PS01095">
    <property type="entry name" value="GH18_1"/>
    <property type="match status" value="1"/>
</dbReference>
<keyword evidence="4 5" id="KW-0326">Glycosidase</keyword>
<dbReference type="InterPro" id="IPR017853">
    <property type="entry name" value="GH"/>
</dbReference>
<dbReference type="Pfam" id="PF00704">
    <property type="entry name" value="Glyco_hydro_18"/>
    <property type="match status" value="1"/>
</dbReference>
<dbReference type="PROSITE" id="PS51910">
    <property type="entry name" value="GH18_2"/>
    <property type="match status" value="1"/>
</dbReference>
<evidence type="ECO:0000313" key="9">
    <source>
        <dbReference type="Proteomes" id="UP001558652"/>
    </source>
</evidence>
<dbReference type="EMBL" id="JBFDAA010000012">
    <property type="protein sequence ID" value="KAL1123354.1"/>
    <property type="molecule type" value="Genomic_DNA"/>
</dbReference>
<dbReference type="Gene3D" id="3.10.50.10">
    <property type="match status" value="1"/>
</dbReference>
<dbReference type="PANTHER" id="PTHR11177:SF390">
    <property type="entry name" value="CHITINASE 11"/>
    <property type="match status" value="1"/>
</dbReference>
<organism evidence="8 9">
    <name type="scientific">Ranatra chinensis</name>
    <dbReference type="NCBI Taxonomy" id="642074"/>
    <lineage>
        <taxon>Eukaryota</taxon>
        <taxon>Metazoa</taxon>
        <taxon>Ecdysozoa</taxon>
        <taxon>Arthropoda</taxon>
        <taxon>Hexapoda</taxon>
        <taxon>Insecta</taxon>
        <taxon>Pterygota</taxon>
        <taxon>Neoptera</taxon>
        <taxon>Paraneoptera</taxon>
        <taxon>Hemiptera</taxon>
        <taxon>Heteroptera</taxon>
        <taxon>Panheteroptera</taxon>
        <taxon>Nepomorpha</taxon>
        <taxon>Nepidae</taxon>
        <taxon>Ranatrinae</taxon>
        <taxon>Ranatra</taxon>
    </lineage>
</organism>
<evidence type="ECO:0000256" key="5">
    <source>
        <dbReference type="RuleBase" id="RU000489"/>
    </source>
</evidence>
<dbReference type="InterPro" id="IPR001579">
    <property type="entry name" value="Glyco_hydro_18_chit_AS"/>
</dbReference>
<reference evidence="8 9" key="1">
    <citation type="submission" date="2024-07" db="EMBL/GenBank/DDBJ databases">
        <title>Chromosome-level genome assembly of the water stick insect Ranatra chinensis (Heteroptera: Nepidae).</title>
        <authorList>
            <person name="Liu X."/>
        </authorList>
    </citation>
    <scope>NUCLEOTIDE SEQUENCE [LARGE SCALE GENOMIC DNA]</scope>
    <source>
        <strain evidence="8">Cailab_2021Rc</strain>
        <tissue evidence="8">Muscle</tissue>
    </source>
</reference>
<sequence>MDGAAPSNISISRSEFNIVCYYTLAISGQPHPALLDPYLCTHIIVGFAQVKNSTISPNYDNETKVYSRVIGLKLLNPSLKVLLSVGGPSDIGGFETVVLSDQSRTKFVNDSLCFIEKYGFDGLDIDWEFPSWPISQPQQRKNFTLLLKEFSDAIKRSNHSILLTVAVAAPEAIILQSYDVAEMAKYVDFVNLMAYDFHMYTDVLPVTGPNSPLFSRPADAGYMKTLNTNWSAYEWISLGMPKEKLVVGVPTFGHSFTLVNEDNNGWNAPAAGYGKIGSQGFVTYSDACLFISRPSTTHVFDDDYKVPYAFSGQEWISYENDESVLMKAYYIKENRFGGVMIFSLNVDDYRGNCNGQQFSLTRKISNILSMS</sequence>
<accession>A0ABD0Y8I3</accession>
<comment type="similarity">
    <text evidence="6">Belongs to the glycosyl hydrolase 18 family.</text>
</comment>
<dbReference type="SUPFAM" id="SSF54556">
    <property type="entry name" value="Chitinase insertion domain"/>
    <property type="match status" value="1"/>
</dbReference>
<evidence type="ECO:0000259" key="7">
    <source>
        <dbReference type="PROSITE" id="PS51910"/>
    </source>
</evidence>
<dbReference type="AlphaFoldDB" id="A0ABD0Y8I3"/>
<dbReference type="InterPro" id="IPR001223">
    <property type="entry name" value="Glyco_hydro18_cat"/>
</dbReference>
<dbReference type="SUPFAM" id="SSF51445">
    <property type="entry name" value="(Trans)glycosidases"/>
    <property type="match status" value="1"/>
</dbReference>
<evidence type="ECO:0000256" key="6">
    <source>
        <dbReference type="RuleBase" id="RU004453"/>
    </source>
</evidence>
<name>A0ABD0Y8I3_9HEMI</name>
<evidence type="ECO:0000313" key="8">
    <source>
        <dbReference type="EMBL" id="KAL1123354.1"/>
    </source>
</evidence>
<feature type="domain" description="GH18" evidence="7">
    <location>
        <begin position="16"/>
        <end position="371"/>
    </location>
</feature>
<keyword evidence="9" id="KW-1185">Reference proteome</keyword>
<keyword evidence="3" id="KW-0325">Glycoprotein</keyword>
<evidence type="ECO:0000256" key="4">
    <source>
        <dbReference type="ARBA" id="ARBA00023295"/>
    </source>
</evidence>
<dbReference type="InterPro" id="IPR011583">
    <property type="entry name" value="Chitinase_II/V-like_cat"/>
</dbReference>
<comment type="caution">
    <text evidence="8">The sequence shown here is derived from an EMBL/GenBank/DDBJ whole genome shotgun (WGS) entry which is preliminary data.</text>
</comment>